<sequence>MYESRVVAPLRRQLRRAQEAGHLQAIDEIWGELQDAQKQHRMLIDRGTFVERP</sequence>
<name>A0A2T4ZAU4_9BACL</name>
<proteinExistence type="predicted"/>
<dbReference type="AlphaFoldDB" id="A0A2T4ZAU4"/>
<accession>A0A2T4ZAU4</accession>
<gene>
    <name evidence="1" type="ORF">C8J48_1621</name>
</gene>
<organism evidence="1 2">
    <name type="scientific">Desmospora activa DSM 45169</name>
    <dbReference type="NCBI Taxonomy" id="1121389"/>
    <lineage>
        <taxon>Bacteria</taxon>
        <taxon>Bacillati</taxon>
        <taxon>Bacillota</taxon>
        <taxon>Bacilli</taxon>
        <taxon>Bacillales</taxon>
        <taxon>Thermoactinomycetaceae</taxon>
        <taxon>Desmospora</taxon>
    </lineage>
</organism>
<comment type="caution">
    <text evidence="1">The sequence shown here is derived from an EMBL/GenBank/DDBJ whole genome shotgun (WGS) entry which is preliminary data.</text>
</comment>
<evidence type="ECO:0000313" key="1">
    <source>
        <dbReference type="EMBL" id="PTM59021.1"/>
    </source>
</evidence>
<reference evidence="1 2" key="1">
    <citation type="submission" date="2018-04" db="EMBL/GenBank/DDBJ databases">
        <title>Genomic Encyclopedia of Archaeal and Bacterial Type Strains, Phase II (KMG-II): from individual species to whole genera.</title>
        <authorList>
            <person name="Goeker M."/>
        </authorList>
    </citation>
    <scope>NUCLEOTIDE SEQUENCE [LARGE SCALE GENOMIC DNA]</scope>
    <source>
        <strain evidence="1 2">DSM 45169</strain>
    </source>
</reference>
<evidence type="ECO:0000313" key="2">
    <source>
        <dbReference type="Proteomes" id="UP000241639"/>
    </source>
</evidence>
<dbReference type="EMBL" id="PZZP01000001">
    <property type="protein sequence ID" value="PTM59021.1"/>
    <property type="molecule type" value="Genomic_DNA"/>
</dbReference>
<dbReference type="Proteomes" id="UP000241639">
    <property type="component" value="Unassembled WGS sequence"/>
</dbReference>
<keyword evidence="2" id="KW-1185">Reference proteome</keyword>
<protein>
    <submittedName>
        <fullName evidence="1">Uncharacterized protein</fullName>
    </submittedName>
</protein>